<dbReference type="EMBL" id="LAZR01006473">
    <property type="protein sequence ID" value="KKM91879.1"/>
    <property type="molecule type" value="Genomic_DNA"/>
</dbReference>
<sequence length="29" mass="3553">MEDLLGEEYKELRQERNSKLIDLLDKMKD</sequence>
<proteinExistence type="predicted"/>
<comment type="caution">
    <text evidence="1">The sequence shown here is derived from an EMBL/GenBank/DDBJ whole genome shotgun (WGS) entry which is preliminary data.</text>
</comment>
<reference evidence="1" key="1">
    <citation type="journal article" date="2015" name="Nature">
        <title>Complex archaea that bridge the gap between prokaryotes and eukaryotes.</title>
        <authorList>
            <person name="Spang A."/>
            <person name="Saw J.H."/>
            <person name="Jorgensen S.L."/>
            <person name="Zaremba-Niedzwiedzka K."/>
            <person name="Martijn J."/>
            <person name="Lind A.E."/>
            <person name="van Eijk R."/>
            <person name="Schleper C."/>
            <person name="Guy L."/>
            <person name="Ettema T.J."/>
        </authorList>
    </citation>
    <scope>NUCLEOTIDE SEQUENCE</scope>
</reference>
<dbReference type="AlphaFoldDB" id="A0A0F9LAI1"/>
<organism evidence="1">
    <name type="scientific">marine sediment metagenome</name>
    <dbReference type="NCBI Taxonomy" id="412755"/>
    <lineage>
        <taxon>unclassified sequences</taxon>
        <taxon>metagenomes</taxon>
        <taxon>ecological metagenomes</taxon>
    </lineage>
</organism>
<accession>A0A0F9LAI1</accession>
<evidence type="ECO:0000313" key="1">
    <source>
        <dbReference type="EMBL" id="KKM91879.1"/>
    </source>
</evidence>
<protein>
    <submittedName>
        <fullName evidence="1">Uncharacterized protein</fullName>
    </submittedName>
</protein>
<name>A0A0F9LAI1_9ZZZZ</name>
<gene>
    <name evidence="1" type="ORF">LCGC14_1224070</name>
</gene>